<reference evidence="1 2" key="1">
    <citation type="submission" date="2018-06" db="EMBL/GenBank/DDBJ databases">
        <title>Genomic Encyclopedia of Archaeal and Bacterial Type Strains, Phase II (KMG-II): from individual species to whole genera.</title>
        <authorList>
            <person name="Goeker M."/>
        </authorList>
    </citation>
    <scope>NUCLEOTIDE SEQUENCE [LARGE SCALE GENOMIC DNA]</scope>
    <source>
        <strain evidence="1 2">T4</strain>
    </source>
</reference>
<dbReference type="OrthoDB" id="6297809at2"/>
<dbReference type="EMBL" id="QKTX01000020">
    <property type="protein sequence ID" value="PZV77582.1"/>
    <property type="molecule type" value="Genomic_DNA"/>
</dbReference>
<evidence type="ECO:0000313" key="1">
    <source>
        <dbReference type="EMBL" id="PZV77582.1"/>
    </source>
</evidence>
<dbReference type="RefSeq" id="WP_111394807.1">
    <property type="nucleotide sequence ID" value="NZ_QKTX01000020.1"/>
</dbReference>
<protein>
    <recommendedName>
        <fullName evidence="3">Lipocalin-like protein</fullName>
    </recommendedName>
</protein>
<organism evidence="1 2">
    <name type="scientific">Algoriphagus aquaeductus</name>
    <dbReference type="NCBI Taxonomy" id="475299"/>
    <lineage>
        <taxon>Bacteria</taxon>
        <taxon>Pseudomonadati</taxon>
        <taxon>Bacteroidota</taxon>
        <taxon>Cytophagia</taxon>
        <taxon>Cytophagales</taxon>
        <taxon>Cyclobacteriaceae</taxon>
        <taxon>Algoriphagus</taxon>
    </lineage>
</organism>
<keyword evidence="2" id="KW-1185">Reference proteome</keyword>
<gene>
    <name evidence="1" type="ORF">CLV31_12050</name>
</gene>
<dbReference type="Proteomes" id="UP000248917">
    <property type="component" value="Unassembled WGS sequence"/>
</dbReference>
<evidence type="ECO:0008006" key="3">
    <source>
        <dbReference type="Google" id="ProtNLM"/>
    </source>
</evidence>
<dbReference type="AlphaFoldDB" id="A0A326RLI8"/>
<evidence type="ECO:0000313" key="2">
    <source>
        <dbReference type="Proteomes" id="UP000248917"/>
    </source>
</evidence>
<proteinExistence type="predicted"/>
<comment type="caution">
    <text evidence="1">The sequence shown here is derived from an EMBL/GenBank/DDBJ whole genome shotgun (WGS) entry which is preliminary data.</text>
</comment>
<name>A0A326RLI8_9BACT</name>
<sequence>MKISFNLVLVVFLFSNRTCSQSINENLIGHWLYVGTEETKKGEIECPDLLVLNKNGNYSILNDCYGGDIENPIVEQGQWKFDPKENKILLTNRKFFGNYIFHDSVPILQLYVKMSTDKLLNICFDREECIIENYENILG</sequence>
<accession>A0A326RLI8</accession>